<dbReference type="InterPro" id="IPR037696">
    <property type="entry name" value="CCDC77"/>
</dbReference>
<evidence type="ECO:0000256" key="2">
    <source>
        <dbReference type="SAM" id="MobiDB-lite"/>
    </source>
</evidence>
<organism evidence="3">
    <name type="scientific">Xenopus tropicalis</name>
    <name type="common">Western clawed frog</name>
    <name type="synonym">Silurana tropicalis</name>
    <dbReference type="NCBI Taxonomy" id="8364"/>
    <lineage>
        <taxon>Eukaryota</taxon>
        <taxon>Metazoa</taxon>
        <taxon>Chordata</taxon>
        <taxon>Craniata</taxon>
        <taxon>Vertebrata</taxon>
        <taxon>Euteleostomi</taxon>
        <taxon>Amphibia</taxon>
        <taxon>Batrachia</taxon>
        <taxon>Anura</taxon>
        <taxon>Pipoidea</taxon>
        <taxon>Pipidae</taxon>
        <taxon>Xenopodinae</taxon>
        <taxon>Xenopus</taxon>
        <taxon>Silurana</taxon>
    </lineage>
</organism>
<feature type="compositionally biased region" description="Pro residues" evidence="2">
    <location>
        <begin position="135"/>
        <end position="154"/>
    </location>
</feature>
<dbReference type="InParanoid" id="A0A6I8QJE8"/>
<sequence length="218" mass="25219">MDFSSHRGMHEGRYRSPSLQDTTMSSSHTQKNRGDSTPLPPINERLAFLRPSRELLEYYRKKIAEFDEEHKDLVKQLEQYKATFEEQNFSWRLLPRHNPRPSRLLWLTGPRGQRPDLRPQRAKDHRPKRLKRPPRPNMPPRPQTPPPLISPPVSPQALEFSSQAPDSPQAKRWAPGSPAHEGPSVQEDLANIKAELAQLRGEVDKLKRDMRELKGSKP</sequence>
<feature type="compositionally biased region" description="Polar residues" evidence="2">
    <location>
        <begin position="17"/>
        <end position="29"/>
    </location>
</feature>
<dbReference type="AlphaFoldDB" id="A0A6I8QJE8"/>
<accession>A0A6I8QJE8</accession>
<proteinExistence type="predicted"/>
<evidence type="ECO:0000256" key="1">
    <source>
        <dbReference type="SAM" id="Coils"/>
    </source>
</evidence>
<feature type="compositionally biased region" description="Basic and acidic residues" evidence="2">
    <location>
        <begin position="1"/>
        <end position="14"/>
    </location>
</feature>
<dbReference type="Bgee" id="ENSXETG00000036585">
    <property type="expression patterns" value="Expressed in skeletal muscle tissue and 3 other cell types or tissues"/>
</dbReference>
<evidence type="ECO:0000313" key="3">
    <source>
        <dbReference type="Ensembl" id="ENSXETP00000069747"/>
    </source>
</evidence>
<keyword evidence="1" id="KW-0175">Coiled coil</keyword>
<dbReference type="Ensembl" id="ENSXETT00000072000">
    <property type="protein sequence ID" value="ENSXETP00000069747"/>
    <property type="gene ID" value="ENSXETG00000036585"/>
</dbReference>
<name>A0A6I8QJE8_XENTR</name>
<reference evidence="3" key="1">
    <citation type="journal article" date="2010" name="Science">
        <title>The genome of the Western clawed frog Xenopus tropicalis.</title>
        <authorList>
            <person name="Hellsten U."/>
            <person name="Harland R.M."/>
            <person name="Gilchrist M.J."/>
            <person name="Hendrix D."/>
            <person name="Jurka J."/>
            <person name="Kapitonov V."/>
            <person name="Ovcharenko I."/>
            <person name="Putnam N.H."/>
            <person name="Shu S."/>
            <person name="Taher L."/>
            <person name="Blitz I.L."/>
            <person name="Blumberg B."/>
            <person name="Dichmann D.S."/>
            <person name="Dubchak I."/>
            <person name="Amaya E."/>
            <person name="Detter J.C."/>
            <person name="Fletcher R."/>
            <person name="Gerhard D.S."/>
            <person name="Goodstein D."/>
            <person name="Graves T."/>
            <person name="Grigoriev I.V."/>
            <person name="Grimwood J."/>
            <person name="Kawashima T."/>
            <person name="Lindquist E."/>
            <person name="Lucas S.M."/>
            <person name="Mead P.E."/>
            <person name="Mitros T."/>
            <person name="Ogino H."/>
            <person name="Ohta Y."/>
            <person name="Poliakov A.V."/>
            <person name="Pollet N."/>
            <person name="Robert J."/>
            <person name="Salamov A."/>
            <person name="Sater A.K."/>
            <person name="Schmutz J."/>
            <person name="Terry A."/>
            <person name="Vize P.D."/>
            <person name="Warren W.C."/>
            <person name="Wells D."/>
            <person name="Wills A."/>
            <person name="Wilson R.K."/>
            <person name="Zimmerman L.B."/>
            <person name="Zorn A.M."/>
            <person name="Grainger R."/>
            <person name="Grammer T."/>
            <person name="Khokha M.K."/>
            <person name="Richardson P.M."/>
            <person name="Rokhsar D.S."/>
        </authorList>
    </citation>
    <scope>NUCLEOTIDE SEQUENCE [LARGE SCALE GENOMIC DNA]</scope>
    <source>
        <strain evidence="3">Nigerian</strain>
    </source>
</reference>
<feature type="coiled-coil region" evidence="1">
    <location>
        <begin position="189"/>
        <end position="216"/>
    </location>
</feature>
<dbReference type="GeneTree" id="ENSGT00390000010251"/>
<protein>
    <submittedName>
        <fullName evidence="3">Uncharacterized protein</fullName>
    </submittedName>
</protein>
<feature type="compositionally biased region" description="Basic and acidic residues" evidence="2">
    <location>
        <begin position="113"/>
        <end position="122"/>
    </location>
</feature>
<reference evidence="3" key="2">
    <citation type="submission" date="2020-05" db="UniProtKB">
        <authorList>
            <consortium name="Ensembl"/>
        </authorList>
    </citation>
    <scope>IDENTIFICATION</scope>
</reference>
<feature type="region of interest" description="Disordered" evidence="2">
    <location>
        <begin position="1"/>
        <end position="45"/>
    </location>
</feature>
<feature type="region of interest" description="Disordered" evidence="2">
    <location>
        <begin position="100"/>
        <end position="188"/>
    </location>
</feature>
<dbReference type="PANTHER" id="PTHR22091:SF1">
    <property type="entry name" value="COILED-COIL DOMAIN-CONTAINING PROTEIN 77"/>
    <property type="match status" value="1"/>
</dbReference>
<dbReference type="PANTHER" id="PTHR22091">
    <property type="entry name" value="COILED-COIL DOMAIN-CONTAINING PROTEIN 77"/>
    <property type="match status" value="1"/>
</dbReference>
<feature type="compositionally biased region" description="Basic residues" evidence="2">
    <location>
        <begin position="123"/>
        <end position="134"/>
    </location>
</feature>
<feature type="coiled-coil region" evidence="1">
    <location>
        <begin position="56"/>
        <end position="83"/>
    </location>
</feature>